<dbReference type="AlphaFoldDB" id="A0A371EZQ0"/>
<gene>
    <name evidence="1" type="ORF">CR513_49116</name>
</gene>
<feature type="non-terminal residue" evidence="1">
    <location>
        <position position="1"/>
    </location>
</feature>
<protein>
    <submittedName>
        <fullName evidence="1">Uncharacterized protein</fullName>
    </submittedName>
</protein>
<reference evidence="1" key="1">
    <citation type="submission" date="2018-05" db="EMBL/GenBank/DDBJ databases">
        <title>Draft genome of Mucuna pruriens seed.</title>
        <authorList>
            <person name="Nnadi N.E."/>
            <person name="Vos R."/>
            <person name="Hasami M.H."/>
            <person name="Devisetty U.K."/>
            <person name="Aguiy J.C."/>
        </authorList>
    </citation>
    <scope>NUCLEOTIDE SEQUENCE [LARGE SCALE GENOMIC DNA]</scope>
    <source>
        <strain evidence="1">JCA_2017</strain>
    </source>
</reference>
<evidence type="ECO:0000313" key="1">
    <source>
        <dbReference type="EMBL" id="RDX71525.1"/>
    </source>
</evidence>
<name>A0A371EZQ0_MUCPR</name>
<sequence>MAVRIGYSSTTNKKSIPGRTSDLSARLISKGGWGYNRRASTTINLMNIPDDHQHQLPAYQPGNAEDSHPVNSYLNKLVVVNILTIASKYELWKAGAMTACFINIKERQGIEINDLKVLQTHEFSQNAEYLGRTFRYWKFDCLRFFVSSNGKTLQVYMLCNFSERQEEYDLEVKMREKMSHHKERRRPRRTLDEVVKRNLMVQTSYGKRSTEDYFT</sequence>
<dbReference type="EMBL" id="QJKJ01011299">
    <property type="protein sequence ID" value="RDX71525.1"/>
    <property type="molecule type" value="Genomic_DNA"/>
</dbReference>
<keyword evidence="2" id="KW-1185">Reference proteome</keyword>
<accession>A0A371EZQ0</accession>
<comment type="caution">
    <text evidence="1">The sequence shown here is derived from an EMBL/GenBank/DDBJ whole genome shotgun (WGS) entry which is preliminary data.</text>
</comment>
<dbReference type="Proteomes" id="UP000257109">
    <property type="component" value="Unassembled WGS sequence"/>
</dbReference>
<organism evidence="1 2">
    <name type="scientific">Mucuna pruriens</name>
    <name type="common">Velvet bean</name>
    <name type="synonym">Dolichos pruriens</name>
    <dbReference type="NCBI Taxonomy" id="157652"/>
    <lineage>
        <taxon>Eukaryota</taxon>
        <taxon>Viridiplantae</taxon>
        <taxon>Streptophyta</taxon>
        <taxon>Embryophyta</taxon>
        <taxon>Tracheophyta</taxon>
        <taxon>Spermatophyta</taxon>
        <taxon>Magnoliopsida</taxon>
        <taxon>eudicotyledons</taxon>
        <taxon>Gunneridae</taxon>
        <taxon>Pentapetalae</taxon>
        <taxon>rosids</taxon>
        <taxon>fabids</taxon>
        <taxon>Fabales</taxon>
        <taxon>Fabaceae</taxon>
        <taxon>Papilionoideae</taxon>
        <taxon>50 kb inversion clade</taxon>
        <taxon>NPAAA clade</taxon>
        <taxon>indigoferoid/millettioid clade</taxon>
        <taxon>Phaseoleae</taxon>
        <taxon>Mucuna</taxon>
    </lineage>
</organism>
<evidence type="ECO:0000313" key="2">
    <source>
        <dbReference type="Proteomes" id="UP000257109"/>
    </source>
</evidence>
<proteinExistence type="predicted"/>